<feature type="domain" description="Aminotransferase class I/classII large" evidence="6">
    <location>
        <begin position="64"/>
        <end position="369"/>
    </location>
</feature>
<dbReference type="KEGG" id="bze:COCCADRAFT_4271"/>
<evidence type="ECO:0000313" key="7">
    <source>
        <dbReference type="EMBL" id="EUC34329.1"/>
    </source>
</evidence>
<name>W6YFU6_COCC2</name>
<reference evidence="7 8" key="1">
    <citation type="journal article" date="2013" name="PLoS Genet.">
        <title>Comparative genome structure, secondary metabolite, and effector coding capacity across Cochliobolus pathogens.</title>
        <authorList>
            <person name="Condon B.J."/>
            <person name="Leng Y."/>
            <person name="Wu D."/>
            <person name="Bushley K.E."/>
            <person name="Ohm R.A."/>
            <person name="Otillar R."/>
            <person name="Martin J."/>
            <person name="Schackwitz W."/>
            <person name="Grimwood J."/>
            <person name="MohdZainudin N."/>
            <person name="Xue C."/>
            <person name="Wang R."/>
            <person name="Manning V.A."/>
            <person name="Dhillon B."/>
            <person name="Tu Z.J."/>
            <person name="Steffenson B.J."/>
            <person name="Salamov A."/>
            <person name="Sun H."/>
            <person name="Lowry S."/>
            <person name="LaButti K."/>
            <person name="Han J."/>
            <person name="Copeland A."/>
            <person name="Lindquist E."/>
            <person name="Barry K."/>
            <person name="Schmutz J."/>
            <person name="Baker S.E."/>
            <person name="Ciuffetti L.M."/>
            <person name="Grigoriev I.V."/>
            <person name="Zhong S."/>
            <person name="Turgeon B.G."/>
        </authorList>
    </citation>
    <scope>NUCLEOTIDE SEQUENCE [LARGE SCALE GENOMIC DNA]</scope>
    <source>
        <strain evidence="7 8">26-R-13</strain>
    </source>
</reference>
<keyword evidence="4" id="KW-0663">Pyridoxal phosphate</keyword>
<evidence type="ECO:0000259" key="6">
    <source>
        <dbReference type="Pfam" id="PF00155"/>
    </source>
</evidence>
<dbReference type="Proteomes" id="UP000053841">
    <property type="component" value="Unassembled WGS sequence"/>
</dbReference>
<dbReference type="InterPro" id="IPR004839">
    <property type="entry name" value="Aminotransferase_I/II_large"/>
</dbReference>
<feature type="region of interest" description="Disordered" evidence="5">
    <location>
        <begin position="476"/>
        <end position="510"/>
    </location>
</feature>
<dbReference type="eggNOG" id="KOG1360">
    <property type="taxonomic scope" value="Eukaryota"/>
</dbReference>
<evidence type="ECO:0000256" key="2">
    <source>
        <dbReference type="ARBA" id="ARBA00010008"/>
    </source>
</evidence>
<evidence type="ECO:0000256" key="4">
    <source>
        <dbReference type="ARBA" id="ARBA00022898"/>
    </source>
</evidence>
<dbReference type="PANTHER" id="PTHR13693:SF77">
    <property type="entry name" value="8-AMINO-7-OXONONANOATE SYNTHASE"/>
    <property type="match status" value="1"/>
</dbReference>
<dbReference type="EMBL" id="KI964593">
    <property type="protein sequence ID" value="EUC34329.1"/>
    <property type="molecule type" value="Genomic_DNA"/>
</dbReference>
<dbReference type="InterPro" id="IPR050087">
    <property type="entry name" value="AON_synthase_class-II"/>
</dbReference>
<comment type="similarity">
    <text evidence="2">Belongs to the class-II pyridoxal-phosphate-dependent aminotransferase family. BioF subfamily.</text>
</comment>
<proteinExistence type="inferred from homology"/>
<keyword evidence="3" id="KW-0808">Transferase</keyword>
<feature type="compositionally biased region" description="Basic and acidic residues" evidence="5">
    <location>
        <begin position="476"/>
        <end position="492"/>
    </location>
</feature>
<dbReference type="PANTHER" id="PTHR13693">
    <property type="entry name" value="CLASS II AMINOTRANSFERASE/8-AMINO-7-OXONONANOATE SYNTHASE"/>
    <property type="match status" value="1"/>
</dbReference>
<keyword evidence="8" id="KW-1185">Reference proteome</keyword>
<sequence>MVAKTAEGTKDLGAQWREEWAAAQKVKAPSMKNSSVFYRNIEEELDINRKQGLSFPIHLPSHTVDFSTCDVLGMNHTGALREEFLKELDANPNFYMGAGGSRLLDGTTTYQDNFEKELAELMGVESALVVHSGYTANQAIFSTVPRSGDVIVYDELMHATALSGMKIALALDQRPFRHNDVDHFIEVMEGVKESNPLVKSGKRCVIVGVESYYSMDGDICPLKELIEAAKDIFPHGNAQFIVDEAHSFGVCGPEGTGFVREQGLTDEVAVTMVTFTKALGGCGAAILSNNTIRSLLTTQAKMFICSVAPPFTLVASCRAGIRLMRSQKFQEAREYLHDLTVFYLDTLTSHPIYKKAKKKGMVDMPVHEDGLWHEVPITHIVPLWVRRPKAALYLAFHLTRDGFNGCNIMFPIVPKGEDRVRLFLHAHNTKDEVKALIDSITTWIQEMMDIEASGDKNKLPSAARLAFDLLEKDKEATENDKEAAETNKKAIENDTNGAPESMKPMSKDNSGTKNLMNGISSFKNKWVFLLDSLDLAYCSFDI</sequence>
<dbReference type="InterPro" id="IPR015424">
    <property type="entry name" value="PyrdxlP-dep_Trfase"/>
</dbReference>
<comment type="cofactor">
    <cofactor evidence="1">
        <name>pyridoxal 5'-phosphate</name>
        <dbReference type="ChEBI" id="CHEBI:597326"/>
    </cofactor>
</comment>
<dbReference type="Pfam" id="PF00155">
    <property type="entry name" value="Aminotran_1_2"/>
    <property type="match status" value="1"/>
</dbReference>
<dbReference type="STRING" id="930089.W6YFU6"/>
<dbReference type="SUPFAM" id="SSF53383">
    <property type="entry name" value="PLP-dependent transferases"/>
    <property type="match status" value="1"/>
</dbReference>
<accession>W6YFU6</accession>
<evidence type="ECO:0000313" key="8">
    <source>
        <dbReference type="Proteomes" id="UP000053841"/>
    </source>
</evidence>
<dbReference type="RefSeq" id="XP_007711337.1">
    <property type="nucleotide sequence ID" value="XM_007713147.1"/>
</dbReference>
<dbReference type="GeneID" id="19149711"/>
<dbReference type="Gene3D" id="3.40.640.10">
    <property type="entry name" value="Type I PLP-dependent aspartate aminotransferase-like (Major domain)"/>
    <property type="match status" value="1"/>
</dbReference>
<dbReference type="Gene3D" id="3.90.1150.10">
    <property type="entry name" value="Aspartate Aminotransferase, domain 1"/>
    <property type="match status" value="1"/>
</dbReference>
<dbReference type="InterPro" id="IPR015422">
    <property type="entry name" value="PyrdxlP-dep_Trfase_small"/>
</dbReference>
<evidence type="ECO:0000256" key="5">
    <source>
        <dbReference type="SAM" id="MobiDB-lite"/>
    </source>
</evidence>
<evidence type="ECO:0000256" key="1">
    <source>
        <dbReference type="ARBA" id="ARBA00001933"/>
    </source>
</evidence>
<dbReference type="GO" id="GO:0009102">
    <property type="term" value="P:biotin biosynthetic process"/>
    <property type="evidence" value="ECO:0007669"/>
    <property type="project" value="TreeGrafter"/>
</dbReference>
<dbReference type="InterPro" id="IPR015421">
    <property type="entry name" value="PyrdxlP-dep_Trfase_major"/>
</dbReference>
<dbReference type="OrthoDB" id="2382073at2759"/>
<dbReference type="HOGENOM" id="CLU_015846_3_0_1"/>
<protein>
    <recommendedName>
        <fullName evidence="6">Aminotransferase class I/classII large domain-containing protein</fullName>
    </recommendedName>
</protein>
<organism evidence="7 8">
    <name type="scientific">Cochliobolus carbonum (strain 26-R-13)</name>
    <name type="common">Maize leaf spot fungus</name>
    <name type="synonym">Bipolaris zeicola</name>
    <dbReference type="NCBI Taxonomy" id="930089"/>
    <lineage>
        <taxon>Eukaryota</taxon>
        <taxon>Fungi</taxon>
        <taxon>Dikarya</taxon>
        <taxon>Ascomycota</taxon>
        <taxon>Pezizomycotina</taxon>
        <taxon>Dothideomycetes</taxon>
        <taxon>Pleosporomycetidae</taxon>
        <taxon>Pleosporales</taxon>
        <taxon>Pleosporineae</taxon>
        <taxon>Pleosporaceae</taxon>
        <taxon>Bipolaris</taxon>
    </lineage>
</organism>
<gene>
    <name evidence="7" type="ORF">COCCADRAFT_4271</name>
</gene>
<dbReference type="GO" id="GO:0016740">
    <property type="term" value="F:transferase activity"/>
    <property type="evidence" value="ECO:0007669"/>
    <property type="project" value="UniProtKB-KW"/>
</dbReference>
<dbReference type="GO" id="GO:0030170">
    <property type="term" value="F:pyridoxal phosphate binding"/>
    <property type="evidence" value="ECO:0007669"/>
    <property type="project" value="InterPro"/>
</dbReference>
<evidence type="ECO:0000256" key="3">
    <source>
        <dbReference type="ARBA" id="ARBA00022679"/>
    </source>
</evidence>
<dbReference type="AlphaFoldDB" id="W6YFU6"/>